<feature type="domain" description="Alcohol dehydrogenase iron-type/glycerol dehydrogenase GldA" evidence="3">
    <location>
        <begin position="3"/>
        <end position="56"/>
    </location>
</feature>
<keyword evidence="1" id="KW-0560">Oxidoreductase</keyword>
<dbReference type="Gene3D" id="3.40.50.1970">
    <property type="match status" value="1"/>
</dbReference>
<dbReference type="Pfam" id="PF00465">
    <property type="entry name" value="Fe-ADH"/>
    <property type="match status" value="1"/>
</dbReference>
<feature type="domain" description="Fe-containing alcohol dehydrogenase-like C-terminal" evidence="4">
    <location>
        <begin position="106"/>
        <end position="220"/>
    </location>
</feature>
<comment type="function">
    <text evidence="2">Catalyzes the cofactor-independent reversible oxidation of gamma-hydroxybutyrate (GHB) to succinic semialdehyde (SSA) coupled to reduction of 2-ketoglutarate (2-KG) to D-2-hydroxyglutarate (D-2-HG). L-3-hydroxybutyrate (L-3-OHB) is also a substrate for HOT when using 2-KG as hydrogen acceptor, resulting in the formation of D-2-HG.</text>
</comment>
<dbReference type="Proteomes" id="UP000035642">
    <property type="component" value="Unassembled WGS sequence"/>
</dbReference>
<dbReference type="InterPro" id="IPR056798">
    <property type="entry name" value="ADH_Fe_C"/>
</dbReference>
<sequence>AALYTSNPQADFFDFVCPPFGKDLVPNNPIFPLIAVPTTAGTGSETTGAAVMDLPKYECKSVRLSVQKTLKGFKLLVLISSTGEFLSPLALTSSSSTRILTALLCSNPLSDIWSLEALKMMRKYFRRSVNGSSDDEAKYHMLLASTFVGIGFGNAGVHLCHGLRYPITLKASYYNADYPPVKALIPHGLSVITTAAAGFDYLTPAFPERYAEAAPQLGAKIPVCLSPNISSLLRCCLFILIKTFA</sequence>
<protein>
    <submittedName>
        <fullName evidence="6">Fe-ADH domain-containing protein</fullName>
    </submittedName>
</protein>
<dbReference type="PANTHER" id="PTHR11496:SF83">
    <property type="entry name" value="HYDROXYACID-OXOACID TRANSHYDROGENASE, MITOCHONDRIAL"/>
    <property type="match status" value="1"/>
</dbReference>
<dbReference type="Gene3D" id="1.20.1090.10">
    <property type="entry name" value="Dehydroquinate synthase-like - alpha domain"/>
    <property type="match status" value="1"/>
</dbReference>
<evidence type="ECO:0000259" key="4">
    <source>
        <dbReference type="Pfam" id="PF25137"/>
    </source>
</evidence>
<dbReference type="GO" id="GO:0046872">
    <property type="term" value="F:metal ion binding"/>
    <property type="evidence" value="ECO:0007669"/>
    <property type="project" value="InterPro"/>
</dbReference>
<evidence type="ECO:0000313" key="6">
    <source>
        <dbReference type="WBParaSite" id="ACAC_0000153901-mRNA-1"/>
    </source>
</evidence>
<evidence type="ECO:0000259" key="3">
    <source>
        <dbReference type="Pfam" id="PF00465"/>
    </source>
</evidence>
<evidence type="ECO:0000313" key="5">
    <source>
        <dbReference type="Proteomes" id="UP000035642"/>
    </source>
</evidence>
<reference evidence="5" key="1">
    <citation type="submission" date="2012-09" db="EMBL/GenBank/DDBJ databases">
        <authorList>
            <person name="Martin A.A."/>
        </authorList>
    </citation>
    <scope>NUCLEOTIDE SEQUENCE</scope>
</reference>
<dbReference type="PANTHER" id="PTHR11496">
    <property type="entry name" value="ALCOHOL DEHYDROGENASE"/>
    <property type="match status" value="1"/>
</dbReference>
<dbReference type="SUPFAM" id="SSF56796">
    <property type="entry name" value="Dehydroquinate synthase-like"/>
    <property type="match status" value="1"/>
</dbReference>
<dbReference type="InterPro" id="IPR001670">
    <property type="entry name" value="ADH_Fe/GldA"/>
</dbReference>
<accession>A0A0K0CVY3</accession>
<dbReference type="GO" id="GO:0005739">
    <property type="term" value="C:mitochondrion"/>
    <property type="evidence" value="ECO:0007669"/>
    <property type="project" value="TreeGrafter"/>
</dbReference>
<dbReference type="Pfam" id="PF25137">
    <property type="entry name" value="ADH_Fe_C"/>
    <property type="match status" value="1"/>
</dbReference>
<name>A0A0K0CVY3_ANGCA</name>
<dbReference type="AlphaFoldDB" id="A0A0K0CVY3"/>
<evidence type="ECO:0000256" key="2">
    <source>
        <dbReference type="ARBA" id="ARBA00024921"/>
    </source>
</evidence>
<evidence type="ECO:0000256" key="1">
    <source>
        <dbReference type="ARBA" id="ARBA00023002"/>
    </source>
</evidence>
<keyword evidence="5" id="KW-1185">Reference proteome</keyword>
<dbReference type="GO" id="GO:0004022">
    <property type="term" value="F:alcohol dehydrogenase (NAD+) activity"/>
    <property type="evidence" value="ECO:0007669"/>
    <property type="project" value="TreeGrafter"/>
</dbReference>
<proteinExistence type="predicted"/>
<dbReference type="STRING" id="6313.A0A0K0CVY3"/>
<dbReference type="InterPro" id="IPR039697">
    <property type="entry name" value="Alcohol_dehydrogenase_Fe"/>
</dbReference>
<dbReference type="WBParaSite" id="ACAC_0000153901-mRNA-1">
    <property type="protein sequence ID" value="ACAC_0000153901-mRNA-1"/>
    <property type="gene ID" value="ACAC_0000153901"/>
</dbReference>
<organism evidence="5 6">
    <name type="scientific">Angiostrongylus cantonensis</name>
    <name type="common">Rat lungworm</name>
    <dbReference type="NCBI Taxonomy" id="6313"/>
    <lineage>
        <taxon>Eukaryota</taxon>
        <taxon>Metazoa</taxon>
        <taxon>Ecdysozoa</taxon>
        <taxon>Nematoda</taxon>
        <taxon>Chromadorea</taxon>
        <taxon>Rhabditida</taxon>
        <taxon>Rhabditina</taxon>
        <taxon>Rhabditomorpha</taxon>
        <taxon>Strongyloidea</taxon>
        <taxon>Metastrongylidae</taxon>
        <taxon>Angiostrongylus</taxon>
    </lineage>
</organism>
<reference evidence="6" key="2">
    <citation type="submission" date="2017-02" db="UniProtKB">
        <authorList>
            <consortium name="WormBaseParasite"/>
        </authorList>
    </citation>
    <scope>IDENTIFICATION</scope>
</reference>